<dbReference type="EMBL" id="CP034464">
    <property type="protein sequence ID" value="AZP11971.1"/>
    <property type="molecule type" value="Genomic_DNA"/>
</dbReference>
<keyword evidence="5 12" id="KW-0812">Transmembrane</keyword>
<evidence type="ECO:0000256" key="11">
    <source>
        <dbReference type="ARBA" id="ARBA00023136"/>
    </source>
</evidence>
<dbReference type="InterPro" id="IPR033885">
    <property type="entry name" value="AlkB/XylM"/>
</dbReference>
<evidence type="ECO:0000313" key="15">
    <source>
        <dbReference type="Proteomes" id="UP000275663"/>
    </source>
</evidence>
<dbReference type="AlphaFoldDB" id="A0A3S9HIM7"/>
<dbReference type="Proteomes" id="UP000275663">
    <property type="component" value="Chromosome"/>
</dbReference>
<keyword evidence="10 14" id="KW-0503">Monooxygenase</keyword>
<dbReference type="KEGG" id="upv:EJN92_08105"/>
<dbReference type="PANTHER" id="PTHR38674:SF1">
    <property type="entry name" value="ALKANE 1-MONOOXYGENASE 1"/>
    <property type="match status" value="1"/>
</dbReference>
<evidence type="ECO:0000256" key="2">
    <source>
        <dbReference type="ARBA" id="ARBA00010823"/>
    </source>
</evidence>
<dbReference type="GO" id="GO:0006629">
    <property type="term" value="P:lipid metabolic process"/>
    <property type="evidence" value="ECO:0007669"/>
    <property type="project" value="InterPro"/>
</dbReference>
<comment type="subcellular location">
    <subcellularLocation>
        <location evidence="1">Cell inner membrane</location>
        <topology evidence="1">Multi-pass membrane protein</topology>
    </subcellularLocation>
</comment>
<keyword evidence="9" id="KW-0408">Iron</keyword>
<dbReference type="GO" id="GO:0005886">
    <property type="term" value="C:plasma membrane"/>
    <property type="evidence" value="ECO:0007669"/>
    <property type="project" value="UniProtKB-SubCell"/>
</dbReference>
<accession>A0A3S9HIM7</accession>
<feature type="domain" description="Fatty acid desaturase" evidence="13">
    <location>
        <begin position="122"/>
        <end position="335"/>
    </location>
</feature>
<feature type="transmembrane region" description="Helical" evidence="12">
    <location>
        <begin position="122"/>
        <end position="144"/>
    </location>
</feature>
<reference evidence="14 15" key="1">
    <citation type="journal article" date="2011" name="Int. J. Syst. Evol. Microbiol.">
        <title>Description of Undibacterium oligocarboniphilum sp. nov., isolated from purified water, and Undibacterium pigrum strain CCUG 49012 as the type strain of Undibacterium parvum sp. nov., and emended descriptions of the genus Undibacterium and the species Undibacterium pigrum.</title>
        <authorList>
            <person name="Eder W."/>
            <person name="Wanner G."/>
            <person name="Ludwig W."/>
            <person name="Busse H.J."/>
            <person name="Ziemke-Kageler F."/>
            <person name="Lang E."/>
        </authorList>
    </citation>
    <scope>NUCLEOTIDE SEQUENCE [LARGE SCALE GENOMIC DNA]</scope>
    <source>
        <strain evidence="14 15">DSM 23061</strain>
    </source>
</reference>
<evidence type="ECO:0000256" key="9">
    <source>
        <dbReference type="ARBA" id="ARBA00023004"/>
    </source>
</evidence>
<proteinExistence type="inferred from homology"/>
<evidence type="ECO:0000256" key="4">
    <source>
        <dbReference type="ARBA" id="ARBA00022519"/>
    </source>
</evidence>
<keyword evidence="3" id="KW-1003">Cell membrane</keyword>
<evidence type="ECO:0000256" key="12">
    <source>
        <dbReference type="SAM" id="Phobius"/>
    </source>
</evidence>
<keyword evidence="15" id="KW-1185">Reference proteome</keyword>
<dbReference type="RefSeq" id="WP_126127353.1">
    <property type="nucleotide sequence ID" value="NZ_CP034464.1"/>
</dbReference>
<keyword evidence="6" id="KW-0479">Metal-binding</keyword>
<feature type="transmembrane region" description="Helical" evidence="12">
    <location>
        <begin position="238"/>
        <end position="263"/>
    </location>
</feature>
<keyword evidence="11 12" id="KW-0472">Membrane</keyword>
<keyword evidence="8" id="KW-0560">Oxidoreductase</keyword>
<keyword evidence="7 12" id="KW-1133">Transmembrane helix</keyword>
<feature type="transmembrane region" description="Helical" evidence="12">
    <location>
        <begin position="26"/>
        <end position="47"/>
    </location>
</feature>
<evidence type="ECO:0000256" key="1">
    <source>
        <dbReference type="ARBA" id="ARBA00004429"/>
    </source>
</evidence>
<dbReference type="GO" id="GO:0004497">
    <property type="term" value="F:monooxygenase activity"/>
    <property type="evidence" value="ECO:0007669"/>
    <property type="project" value="UniProtKB-KW"/>
</dbReference>
<comment type="similarity">
    <text evidence="2">Belongs to the fatty acid desaturase type 1 family. AlkB subfamily.</text>
</comment>
<evidence type="ECO:0000256" key="5">
    <source>
        <dbReference type="ARBA" id="ARBA00022692"/>
    </source>
</evidence>
<evidence type="ECO:0000256" key="8">
    <source>
        <dbReference type="ARBA" id="ARBA00023002"/>
    </source>
</evidence>
<dbReference type="CDD" id="cd03512">
    <property type="entry name" value="Alkane-hydroxylase"/>
    <property type="match status" value="1"/>
</dbReference>
<name>A0A3S9HIM7_9BURK</name>
<evidence type="ECO:0000256" key="10">
    <source>
        <dbReference type="ARBA" id="ARBA00023033"/>
    </source>
</evidence>
<evidence type="ECO:0000256" key="6">
    <source>
        <dbReference type="ARBA" id="ARBA00022723"/>
    </source>
</evidence>
<dbReference type="PANTHER" id="PTHR38674">
    <property type="entry name" value="ALKANE 1-MONOOXYGENASE 1"/>
    <property type="match status" value="1"/>
</dbReference>
<keyword evidence="4" id="KW-0997">Cell inner membrane</keyword>
<organism evidence="14 15">
    <name type="scientific">Undibacterium parvum</name>
    <dbReference type="NCBI Taxonomy" id="401471"/>
    <lineage>
        <taxon>Bacteria</taxon>
        <taxon>Pseudomonadati</taxon>
        <taxon>Pseudomonadota</taxon>
        <taxon>Betaproteobacteria</taxon>
        <taxon>Burkholderiales</taxon>
        <taxon>Oxalobacteraceae</taxon>
        <taxon>Undibacterium</taxon>
    </lineage>
</organism>
<dbReference type="InterPro" id="IPR005804">
    <property type="entry name" value="FA_desaturase_dom"/>
</dbReference>
<gene>
    <name evidence="14" type="ORF">EJN92_08105</name>
</gene>
<dbReference type="OrthoDB" id="4759734at2"/>
<dbReference type="Pfam" id="PF00487">
    <property type="entry name" value="FA_desaturase"/>
    <property type="match status" value="1"/>
</dbReference>
<sequence>MNQTLKPQPASAGAELSSTYRDRKRYAWLLALLVPLAVGFGPLLMLLTNDVRMLWIMPFFMYVIAPVLDYVLGEDLSNPPESAVPMLDADVYYRWITFILVPVLWAGFIFAAWFVMQHALPWHGVLAMIITGGMVGGFCINLGHEMGHKNTKLERWLAKIILAPSAYGHFFIEHNRGHHRDVATPADPASSRMGESIYRFVLREIPGAFKRAWALEKDRLQRCGQPLYSLHNEILQPALITLTLWSALALWLGVAVLPFLLAVSCWANFQLTSANYIEHYGLLRQERAPGRYEICQPHHSWNSNHIFSNWALFHLQRHSDHHAHPLRRYQSLRHFEQLPRLPSGYFGMYLLSYVPPLWFYLMNQRLLEVVGNDASRINFDPHRKTQLIQRYQLQQVAETPAVAERVA</sequence>
<evidence type="ECO:0000259" key="13">
    <source>
        <dbReference type="Pfam" id="PF00487"/>
    </source>
</evidence>
<evidence type="ECO:0000256" key="3">
    <source>
        <dbReference type="ARBA" id="ARBA00022475"/>
    </source>
</evidence>
<evidence type="ECO:0000256" key="7">
    <source>
        <dbReference type="ARBA" id="ARBA00022989"/>
    </source>
</evidence>
<protein>
    <submittedName>
        <fullName evidence="14">Alkane 1-monooxygenase</fullName>
    </submittedName>
</protein>
<feature type="transmembrane region" description="Helical" evidence="12">
    <location>
        <begin position="92"/>
        <end position="116"/>
    </location>
</feature>
<feature type="transmembrane region" description="Helical" evidence="12">
    <location>
        <begin position="53"/>
        <end position="72"/>
    </location>
</feature>
<evidence type="ECO:0000313" key="14">
    <source>
        <dbReference type="EMBL" id="AZP11971.1"/>
    </source>
</evidence>
<dbReference type="GO" id="GO:0046872">
    <property type="term" value="F:metal ion binding"/>
    <property type="evidence" value="ECO:0007669"/>
    <property type="project" value="UniProtKB-KW"/>
</dbReference>